<evidence type="ECO:0000256" key="1">
    <source>
        <dbReference type="ARBA" id="ARBA00004141"/>
    </source>
</evidence>
<proteinExistence type="predicted"/>
<keyword evidence="3 5" id="KW-1133">Transmembrane helix</keyword>
<evidence type="ECO:0000256" key="4">
    <source>
        <dbReference type="ARBA" id="ARBA00023136"/>
    </source>
</evidence>
<feature type="domain" description="Sodium/calcium exchanger membrane region" evidence="6">
    <location>
        <begin position="182"/>
        <end position="322"/>
    </location>
</feature>
<dbReference type="PANTHER" id="PTHR10846">
    <property type="entry name" value="SODIUM/POTASSIUM/CALCIUM EXCHANGER"/>
    <property type="match status" value="1"/>
</dbReference>
<keyword evidence="8" id="KW-1185">Reference proteome</keyword>
<keyword evidence="4 5" id="KW-0472">Membrane</keyword>
<comment type="subcellular location">
    <subcellularLocation>
        <location evidence="1">Membrane</location>
        <topology evidence="1">Multi-pass membrane protein</topology>
    </subcellularLocation>
</comment>
<sequence length="335" mass="34545">MLRVAGALAVAAVATAVVWVGGSKLEQSADDLATHYHLPPVVQGAVIAAVGSSFPELSSAVLATYLHGDFALGVGAIVGSAIFNILVIPAASALAADGPLDSNRDLVYKEAQFYMLSVAVLLLTFAFAVIYNPTTGLSGTITRPLALIPVALYGLYLFVQYQDTADHRAGTEAPTGSVAREWAVLAGSLAIILVGVEALVQAALTLGDALGTPAFLWGLTVVAAGTSLPDTVVSVRAARDDNSETSLANVLGSNVFDLLIAVPAGVLVAGSTVVDFEFAAPMMAVLVAATIVLFTVTRTDLELTDREAYTLLALYATFVVWLGLETLGVTNVIPT</sequence>
<evidence type="ECO:0000313" key="8">
    <source>
        <dbReference type="Proteomes" id="UP001595660"/>
    </source>
</evidence>
<dbReference type="RefSeq" id="WP_232570935.1">
    <property type="nucleotide sequence ID" value="NZ_CP089466.1"/>
</dbReference>
<feature type="transmembrane region" description="Helical" evidence="5">
    <location>
        <begin position="278"/>
        <end position="296"/>
    </location>
</feature>
<dbReference type="InterPro" id="IPR004837">
    <property type="entry name" value="NaCa_Exmemb"/>
</dbReference>
<evidence type="ECO:0000256" key="2">
    <source>
        <dbReference type="ARBA" id="ARBA00022692"/>
    </source>
</evidence>
<comment type="caution">
    <text evidence="7">The sequence shown here is derived from an EMBL/GenBank/DDBJ whole genome shotgun (WGS) entry which is preliminary data.</text>
</comment>
<feature type="transmembrane region" description="Helical" evidence="5">
    <location>
        <begin position="113"/>
        <end position="131"/>
    </location>
</feature>
<dbReference type="EMBL" id="JBHRWN010000002">
    <property type="protein sequence ID" value="MFC3477946.1"/>
    <property type="molecule type" value="Genomic_DNA"/>
</dbReference>
<feature type="transmembrane region" description="Helical" evidence="5">
    <location>
        <begin position="247"/>
        <end position="266"/>
    </location>
</feature>
<dbReference type="Pfam" id="PF01699">
    <property type="entry name" value="Na_Ca_ex"/>
    <property type="match status" value="2"/>
</dbReference>
<feature type="transmembrane region" description="Helical" evidence="5">
    <location>
        <begin position="182"/>
        <end position="203"/>
    </location>
</feature>
<dbReference type="AlphaFoldDB" id="A0ABD5NFR7"/>
<reference evidence="7 8" key="1">
    <citation type="journal article" date="2019" name="Int. J. Syst. Evol. Microbiol.">
        <title>The Global Catalogue of Microorganisms (GCM) 10K type strain sequencing project: providing services to taxonomists for standard genome sequencing and annotation.</title>
        <authorList>
            <consortium name="The Broad Institute Genomics Platform"/>
            <consortium name="The Broad Institute Genome Sequencing Center for Infectious Disease"/>
            <person name="Wu L."/>
            <person name="Ma J."/>
        </authorList>
    </citation>
    <scope>NUCLEOTIDE SEQUENCE [LARGE SCALE GENOMIC DNA]</scope>
    <source>
        <strain evidence="7 8">CGMCC 1.12562</strain>
    </source>
</reference>
<feature type="transmembrane region" description="Helical" evidence="5">
    <location>
        <begin position="70"/>
        <end position="92"/>
    </location>
</feature>
<dbReference type="GO" id="GO:0016020">
    <property type="term" value="C:membrane"/>
    <property type="evidence" value="ECO:0007669"/>
    <property type="project" value="UniProtKB-SubCell"/>
</dbReference>
<feature type="transmembrane region" description="Helical" evidence="5">
    <location>
        <begin position="308"/>
        <end position="324"/>
    </location>
</feature>
<dbReference type="Proteomes" id="UP001595660">
    <property type="component" value="Unassembled WGS sequence"/>
</dbReference>
<organism evidence="7 8">
    <name type="scientific">Halobacterium litoreum</name>
    <dbReference type="NCBI Taxonomy" id="2039234"/>
    <lineage>
        <taxon>Archaea</taxon>
        <taxon>Methanobacteriati</taxon>
        <taxon>Methanobacteriota</taxon>
        <taxon>Stenosarchaea group</taxon>
        <taxon>Halobacteria</taxon>
        <taxon>Halobacteriales</taxon>
        <taxon>Halobacteriaceae</taxon>
        <taxon>Halobacterium</taxon>
    </lineage>
</organism>
<accession>A0ABD5NFR7</accession>
<gene>
    <name evidence="7" type="ORF">ACFOKC_09420</name>
</gene>
<dbReference type="InterPro" id="IPR044880">
    <property type="entry name" value="NCX_ion-bd_dom_sf"/>
</dbReference>
<keyword evidence="2 5" id="KW-0812">Transmembrane</keyword>
<evidence type="ECO:0000256" key="5">
    <source>
        <dbReference type="SAM" id="Phobius"/>
    </source>
</evidence>
<evidence type="ECO:0000256" key="3">
    <source>
        <dbReference type="ARBA" id="ARBA00022989"/>
    </source>
</evidence>
<dbReference type="PANTHER" id="PTHR10846:SF8">
    <property type="entry name" value="INNER MEMBRANE PROTEIN YRBG"/>
    <property type="match status" value="1"/>
</dbReference>
<dbReference type="InterPro" id="IPR004481">
    <property type="entry name" value="K/Na/Ca-exchanger"/>
</dbReference>
<dbReference type="Gene3D" id="1.20.1420.30">
    <property type="entry name" value="NCX, central ion-binding region"/>
    <property type="match status" value="1"/>
</dbReference>
<evidence type="ECO:0000259" key="6">
    <source>
        <dbReference type="Pfam" id="PF01699"/>
    </source>
</evidence>
<evidence type="ECO:0000313" key="7">
    <source>
        <dbReference type="EMBL" id="MFC3477946.1"/>
    </source>
</evidence>
<feature type="transmembrane region" description="Helical" evidence="5">
    <location>
        <begin position="215"/>
        <end position="235"/>
    </location>
</feature>
<dbReference type="GeneID" id="69119061"/>
<feature type="transmembrane region" description="Helical" evidence="5">
    <location>
        <begin position="143"/>
        <end position="161"/>
    </location>
</feature>
<protein>
    <submittedName>
        <fullName evidence="7">Sodium:calcium antiporter</fullName>
    </submittedName>
</protein>
<feature type="domain" description="Sodium/calcium exchanger membrane region" evidence="6">
    <location>
        <begin position="8"/>
        <end position="161"/>
    </location>
</feature>
<name>A0ABD5NFR7_9EURY</name>